<name>A0A023SLC0_SALTM</name>
<evidence type="ECO:0000256" key="1">
    <source>
        <dbReference type="ARBA" id="ARBA00004561"/>
    </source>
</evidence>
<reference evidence="7" key="1">
    <citation type="submission" date="2014-01" db="EMBL/GenBank/DDBJ databases">
        <title>Salmonella distinguishable signature define host species.</title>
        <authorList>
            <person name="Yue M."/>
            <person name="Schifferli D."/>
        </authorList>
    </citation>
    <scope>NUCLEOTIDE SEQUENCE</scope>
    <source>
        <strain evidence="7">BcfD323</strain>
    </source>
</reference>
<evidence type="ECO:0000256" key="2">
    <source>
        <dbReference type="ARBA" id="ARBA00006671"/>
    </source>
</evidence>
<evidence type="ECO:0000259" key="6">
    <source>
        <dbReference type="Pfam" id="PF00419"/>
    </source>
</evidence>
<proteinExistence type="inferred from homology"/>
<dbReference type="PANTHER" id="PTHR33420">
    <property type="entry name" value="FIMBRIAL SUBUNIT ELFA-RELATED"/>
    <property type="match status" value="1"/>
</dbReference>
<dbReference type="InterPro" id="IPR050263">
    <property type="entry name" value="Bact_Fimbrial_Adh_Pro"/>
</dbReference>
<keyword evidence="4" id="KW-0281">Fimbrium</keyword>
<dbReference type="EMBL" id="AALDNI010000001">
    <property type="protein sequence ID" value="ECY5339662.1"/>
    <property type="molecule type" value="Genomic_DNA"/>
</dbReference>
<dbReference type="Pfam" id="PF00419">
    <property type="entry name" value="Fimbrial"/>
    <property type="match status" value="1"/>
</dbReference>
<dbReference type="InterPro" id="IPR000259">
    <property type="entry name" value="Adhesion_dom_fimbrial"/>
</dbReference>
<dbReference type="RefSeq" id="WP_022742594.1">
    <property type="nucleotide sequence ID" value="NZ_CALNWD010000002.1"/>
</dbReference>
<dbReference type="GO" id="GO:0009289">
    <property type="term" value="C:pilus"/>
    <property type="evidence" value="ECO:0007669"/>
    <property type="project" value="UniProtKB-SubCell"/>
</dbReference>
<evidence type="ECO:0000313" key="7">
    <source>
        <dbReference type="EMBL" id="AIH08448.1"/>
    </source>
</evidence>
<comment type="subcellular location">
    <subcellularLocation>
        <location evidence="1">Fimbrium</location>
    </subcellularLocation>
</comment>
<dbReference type="FunFam" id="2.60.40.1090:FF:000010">
    <property type="entry name" value="Fimbrial adhesin FimH"/>
    <property type="match status" value="1"/>
</dbReference>
<feature type="chain" id="PRO_5014214052" evidence="5">
    <location>
        <begin position="22"/>
        <end position="335"/>
    </location>
</feature>
<dbReference type="NCBIfam" id="NF011736">
    <property type="entry name" value="PRK15189.1"/>
    <property type="match status" value="1"/>
</dbReference>
<evidence type="ECO:0000256" key="3">
    <source>
        <dbReference type="ARBA" id="ARBA00022729"/>
    </source>
</evidence>
<dbReference type="EMBL" id="RVDJ01000015">
    <property type="protein sequence ID" value="MLP86712.1"/>
    <property type="molecule type" value="Genomic_DNA"/>
</dbReference>
<dbReference type="InterPro" id="IPR036937">
    <property type="entry name" value="Adhesion_dom_fimbrial_sf"/>
</dbReference>
<reference evidence="9" key="2">
    <citation type="journal article" date="2018" name="Genome Biol.">
        <title>SKESA: strategic k-mer extension for scrupulous assemblies.</title>
        <authorList>
            <person name="Souvorov A."/>
            <person name="Agarwala R."/>
            <person name="Lipman D.J."/>
        </authorList>
    </citation>
    <scope>NUCLEOTIDE SEQUENCE</scope>
    <source>
        <strain evidence="9">Salmonella enterica</strain>
    </source>
</reference>
<accession>A0A023SLC0</accession>
<dbReference type="GO" id="GO:0043709">
    <property type="term" value="P:cell adhesion involved in single-species biofilm formation"/>
    <property type="evidence" value="ECO:0007669"/>
    <property type="project" value="TreeGrafter"/>
</dbReference>
<feature type="non-terminal residue" evidence="7">
    <location>
        <position position="335"/>
    </location>
</feature>
<gene>
    <name evidence="7" type="primary">bcfD</name>
    <name evidence="8" type="ORF">AVC05_00160</name>
    <name evidence="10" type="ORF">DRM14_15515</name>
    <name evidence="9" type="ORF">GB466_05665</name>
</gene>
<dbReference type="Gene3D" id="2.60.40.1090">
    <property type="entry name" value="Fimbrial-type adhesion domain"/>
    <property type="match status" value="1"/>
</dbReference>
<dbReference type="PANTHER" id="PTHR33420:SF31">
    <property type="entry name" value="TYPE 1 FIMBRIN D-MANNOSE SPECIFIC ADHESIN"/>
    <property type="match status" value="1"/>
</dbReference>
<dbReference type="Proteomes" id="UP000839617">
    <property type="component" value="Unassembled WGS sequence"/>
</dbReference>
<organism evidence="7">
    <name type="scientific">Salmonella typhimurium</name>
    <dbReference type="NCBI Taxonomy" id="90371"/>
    <lineage>
        <taxon>Bacteria</taxon>
        <taxon>Pseudomonadati</taxon>
        <taxon>Pseudomonadota</taxon>
        <taxon>Gammaproteobacteria</taxon>
        <taxon>Enterobacterales</taxon>
        <taxon>Enterobacteriaceae</taxon>
        <taxon>Salmonella</taxon>
    </lineage>
</organism>
<evidence type="ECO:0000313" key="8">
    <source>
        <dbReference type="EMBL" id="ECY5339662.1"/>
    </source>
</evidence>
<protein>
    <submittedName>
        <fullName evidence="7 8">BcfD</fullName>
    </submittedName>
    <submittedName>
        <fullName evidence="10">Fimbrial protein</fullName>
    </submittedName>
</protein>
<comment type="similarity">
    <text evidence="2">Belongs to the fimbrial protein family.</text>
</comment>
<dbReference type="Proteomes" id="UP000885385">
    <property type="component" value="Unassembled WGS sequence"/>
</dbReference>
<feature type="domain" description="Fimbrial-type adhesion" evidence="6">
    <location>
        <begin position="189"/>
        <end position="335"/>
    </location>
</feature>
<reference evidence="8" key="3">
    <citation type="submission" date="2018-07" db="EMBL/GenBank/DDBJ databases">
        <authorList>
            <person name="Ashton P.M."/>
            <person name="Dallman T."/>
            <person name="Nair S."/>
            <person name="De Pinna E."/>
            <person name="Peters T."/>
            <person name="Grant K."/>
        </authorList>
    </citation>
    <scope>NUCLEOTIDE SEQUENCE [LARGE SCALE GENOMIC DNA]</scope>
    <source>
        <strain evidence="10">425567</strain>
        <strain evidence="8">43916</strain>
    </source>
</reference>
<dbReference type="InterPro" id="IPR008966">
    <property type="entry name" value="Adhesion_dom_sf"/>
</dbReference>
<evidence type="ECO:0000313" key="10">
    <source>
        <dbReference type="EMBL" id="MLP86712.1"/>
    </source>
</evidence>
<feature type="signal peptide" evidence="5">
    <location>
        <begin position="1"/>
        <end position="21"/>
    </location>
</feature>
<evidence type="ECO:0000313" key="9">
    <source>
        <dbReference type="EMBL" id="HAB0970075.1"/>
    </source>
</evidence>
<dbReference type="PATRIC" id="fig|90371.1185.peg.25"/>
<dbReference type="AlphaFoldDB" id="A0A023SLC0"/>
<evidence type="ECO:0000256" key="4">
    <source>
        <dbReference type="ARBA" id="ARBA00023263"/>
    </source>
</evidence>
<dbReference type="KEGG" id="seni:CY43_00115"/>
<dbReference type="EMBL" id="KJ096210">
    <property type="protein sequence ID" value="AIH08448.1"/>
    <property type="molecule type" value="Genomic_DNA"/>
</dbReference>
<dbReference type="EMBL" id="DAAFPQ010000003">
    <property type="protein sequence ID" value="HAB0970075.1"/>
    <property type="molecule type" value="Genomic_DNA"/>
</dbReference>
<reference evidence="9" key="4">
    <citation type="submission" date="2019-10" db="EMBL/GenBank/DDBJ databases">
        <authorList>
            <consortium name="NCBI Pathogen Detection Project"/>
        </authorList>
    </citation>
    <scope>NUCLEOTIDE SEQUENCE</scope>
    <source>
        <strain evidence="9">Salmonella enterica</strain>
    </source>
</reference>
<dbReference type="SUPFAM" id="SSF49401">
    <property type="entry name" value="Bacterial adhesins"/>
    <property type="match status" value="1"/>
</dbReference>
<keyword evidence="3 5" id="KW-0732">Signal</keyword>
<sequence>MKIPLLFALLAGSVVSQYAFADVCKNVNGVPSSINYDLTTTLTAEQNQVGKTVQLEKSQEVNVQAVCPAGASTYSQTYRSYVSPYPVVETSGNWKYLKLDPDYLEGGMRIEDSSAGDIYPPMNNVLMGYDENVKAGQPFYVRDSNLEFQLKIVKPFVGTVNISPKTMFNVYVMTAAGDPLTDVVYSILYSGTVTVPQSCEINAGQTILVNFGALYSGNFNHAGQKPEGVRAKKFSVPVKCSGLGSQVNLTMRLIATPDSHVPQAIASDNADVGVVVETDEGNALIPNDVQSVAPFITDSAGRANITLQAYPVSTTGETPAEGAFTALASLRVDFD</sequence>
<evidence type="ECO:0000256" key="5">
    <source>
        <dbReference type="SAM" id="SignalP"/>
    </source>
</evidence>